<dbReference type="FunFam" id="3.30.200.20:FF:000178">
    <property type="entry name" value="serine/threonine-protein kinase PBS1-like"/>
    <property type="match status" value="1"/>
</dbReference>
<dbReference type="InterPro" id="IPR017441">
    <property type="entry name" value="Protein_kinase_ATP_BS"/>
</dbReference>
<dbReference type="SMART" id="SM00108">
    <property type="entry name" value="B_lectin"/>
    <property type="match status" value="1"/>
</dbReference>
<evidence type="ECO:0000256" key="4">
    <source>
        <dbReference type="ARBA" id="ARBA00022553"/>
    </source>
</evidence>
<keyword evidence="4" id="KW-0597">Phosphoprotein</keyword>
<keyword evidence="12 22" id="KW-1133">Transmembrane helix</keyword>
<keyword evidence="2 19" id="KW-0723">Serine/threonine-protein kinase</keyword>
<evidence type="ECO:0000256" key="19">
    <source>
        <dbReference type="PIRNR" id="PIRNR000641"/>
    </source>
</evidence>
<dbReference type="FunFam" id="1.10.510.10:FF:000248">
    <property type="entry name" value="S-receptor-like kinase 5"/>
    <property type="match status" value="1"/>
</dbReference>
<keyword evidence="16" id="KW-0325">Glycoprotein</keyword>
<evidence type="ECO:0000256" key="10">
    <source>
        <dbReference type="ARBA" id="ARBA00022777"/>
    </source>
</evidence>
<dbReference type="CDD" id="cd00028">
    <property type="entry name" value="B_lectin"/>
    <property type="match status" value="1"/>
</dbReference>
<evidence type="ECO:0000256" key="15">
    <source>
        <dbReference type="ARBA" id="ARBA00023170"/>
    </source>
</evidence>
<dbReference type="InterPro" id="IPR001480">
    <property type="entry name" value="Bulb-type_lectin_dom"/>
</dbReference>
<evidence type="ECO:0000256" key="18">
    <source>
        <dbReference type="ARBA" id="ARBA00048679"/>
    </source>
</evidence>
<dbReference type="PIRSF" id="PIRSF000641">
    <property type="entry name" value="SRK"/>
    <property type="match status" value="1"/>
</dbReference>
<comment type="catalytic activity">
    <reaction evidence="18 19">
        <text>L-seryl-[protein] + ATP = O-phospho-L-seryl-[protein] + ADP + H(+)</text>
        <dbReference type="Rhea" id="RHEA:17989"/>
        <dbReference type="Rhea" id="RHEA-COMP:9863"/>
        <dbReference type="Rhea" id="RHEA-COMP:11604"/>
        <dbReference type="ChEBI" id="CHEBI:15378"/>
        <dbReference type="ChEBI" id="CHEBI:29999"/>
        <dbReference type="ChEBI" id="CHEBI:30616"/>
        <dbReference type="ChEBI" id="CHEBI:83421"/>
        <dbReference type="ChEBI" id="CHEBI:456216"/>
        <dbReference type="EC" id="2.7.11.1"/>
    </reaction>
</comment>
<keyword evidence="14" id="KW-1015">Disulfide bond</keyword>
<dbReference type="InterPro" id="IPR003609">
    <property type="entry name" value="Pan_app"/>
</dbReference>
<feature type="region of interest" description="Disordered" evidence="21">
    <location>
        <begin position="850"/>
        <end position="878"/>
    </location>
</feature>
<dbReference type="Gene3D" id="1.10.510.10">
    <property type="entry name" value="Transferase(Phosphotransferase) domain 1"/>
    <property type="match status" value="1"/>
</dbReference>
<evidence type="ECO:0000259" key="24">
    <source>
        <dbReference type="PROSITE" id="PS50011"/>
    </source>
</evidence>
<keyword evidence="8" id="KW-0430">Lectin</keyword>
<name>A0AAP0EWM9_9MAGN</name>
<dbReference type="InterPro" id="IPR008271">
    <property type="entry name" value="Ser/Thr_kinase_AS"/>
</dbReference>
<dbReference type="Proteomes" id="UP001419268">
    <property type="component" value="Unassembled WGS sequence"/>
</dbReference>
<keyword evidence="6 22" id="KW-0812">Transmembrane</keyword>
<keyword evidence="5 19" id="KW-0808">Transferase</keyword>
<feature type="chain" id="PRO_5043032686" description="Receptor-like serine/threonine-protein kinase" evidence="23">
    <location>
        <begin position="28"/>
        <end position="878"/>
    </location>
</feature>
<dbReference type="SMART" id="SM00220">
    <property type="entry name" value="S_TKc"/>
    <property type="match status" value="1"/>
</dbReference>
<evidence type="ECO:0000256" key="21">
    <source>
        <dbReference type="SAM" id="MobiDB-lite"/>
    </source>
</evidence>
<dbReference type="InterPro" id="IPR000719">
    <property type="entry name" value="Prot_kinase_dom"/>
</dbReference>
<accession>A0AAP0EWM9</accession>
<gene>
    <name evidence="27" type="ORF">Scep_024144</name>
</gene>
<dbReference type="Pfam" id="PF01453">
    <property type="entry name" value="B_lectin"/>
    <property type="match status" value="1"/>
</dbReference>
<evidence type="ECO:0000259" key="26">
    <source>
        <dbReference type="PROSITE" id="PS50948"/>
    </source>
</evidence>
<proteinExistence type="inferred from homology"/>
<evidence type="ECO:0000256" key="12">
    <source>
        <dbReference type="ARBA" id="ARBA00022989"/>
    </source>
</evidence>
<dbReference type="PROSITE" id="PS50011">
    <property type="entry name" value="PROTEIN_KINASE_DOM"/>
    <property type="match status" value="1"/>
</dbReference>
<keyword evidence="3" id="KW-0245">EGF-like domain</keyword>
<evidence type="ECO:0000256" key="13">
    <source>
        <dbReference type="ARBA" id="ARBA00023136"/>
    </source>
</evidence>
<dbReference type="GO" id="GO:0005524">
    <property type="term" value="F:ATP binding"/>
    <property type="evidence" value="ECO:0007669"/>
    <property type="project" value="UniProtKB-UniRule"/>
</dbReference>
<dbReference type="Gene3D" id="3.30.200.20">
    <property type="entry name" value="Phosphorylase Kinase, domain 1"/>
    <property type="match status" value="1"/>
</dbReference>
<evidence type="ECO:0000259" key="25">
    <source>
        <dbReference type="PROSITE" id="PS50927"/>
    </source>
</evidence>
<evidence type="ECO:0000256" key="1">
    <source>
        <dbReference type="ARBA" id="ARBA00004479"/>
    </source>
</evidence>
<dbReference type="InterPro" id="IPR051343">
    <property type="entry name" value="G-type_lectin_kinases/EP1-like"/>
</dbReference>
<dbReference type="GO" id="GO:0030246">
    <property type="term" value="F:carbohydrate binding"/>
    <property type="evidence" value="ECO:0007669"/>
    <property type="project" value="UniProtKB-KW"/>
</dbReference>
<evidence type="ECO:0000313" key="28">
    <source>
        <dbReference type="Proteomes" id="UP001419268"/>
    </source>
</evidence>
<evidence type="ECO:0000256" key="5">
    <source>
        <dbReference type="ARBA" id="ARBA00022679"/>
    </source>
</evidence>
<dbReference type="PROSITE" id="PS00107">
    <property type="entry name" value="PROTEIN_KINASE_ATP"/>
    <property type="match status" value="1"/>
</dbReference>
<dbReference type="PANTHER" id="PTHR47976:SF115">
    <property type="entry name" value="RECEPTOR-LIKE SERINE_THREONINE-PROTEIN KINASE"/>
    <property type="match status" value="1"/>
</dbReference>
<sequence length="878" mass="97508">MGTWVSSLGLIRSLFLVILVLIESCIASTRFFGHINPGLQGSQMNWVDNDGLFLLSNNSSFGFGFATTKDVTLFLLVVKHMDSKAVVWTANRDSPVRNSDQFVFDKNGNAYLESSGAEIWFTDTANNGVSALQLLDSGNLILVGNNGEPLWQSFSHPTDTLLEGQYFSDGMKLVSKPNSNNLSFYLEVVSGDLILYAGFRTPQPYWSMGKERRKIVESDGEVYSASIVSNTWRSLDRRQRLLSQFIFSDNSDPNVTWAAVLGNDGLISFTSLQSGGSSTAQKIPQDLCSTPEPCGSYFICNGDNRCQCPAVLSAFPNCKPGISSGCSRMKNNPMQLINVGDKLSYFALEYVSPVSKSDLSSCKNACMNNCSCLALFFENSSRNCFLFDDIGSLQQPNQGSGQFASYVKVSSNGNQGHDSGGEGSNDGGRKHFPVVVIIVIATLLLIAGLGYVGFHFIKKKKQSPEPPDESSEEEKFLGTLSGMPIRFSYKELEEATDNFSVKLGHGGFGSVYRGALKDGTLIAVKQLEGIGQGKKEFRAEVSIIGSIHHIHLVRLKGFCAEGAHRLLAYEYMAKGSLDKWIFNKNREGFLLDWERRFNIALGTAKGLAYLHEDCDVKIIHCDIKPENVLLDDNYQAKVSDFGLAKLMNREQSHVFTTLRGTRGYLAPEWITNYAISEKSDVYSFGMVLLEIIGGRKNYDPAETSEKSHFPAFAFKMAEERKLNEILDPKLKINDEDGRIQTAIKVALWCIQEDMTLRPSMGKVVQMLEGQRRRHRVHALQKLCDQREKPNCIKEGTHAHWLEQSLLRIVSTRAHREAKVLALSRRAIAKLAEHYSFPLRDAHEKAVIVPATPEGSFPRTDDGKYRARRAAQRAAGTPH</sequence>
<evidence type="ECO:0000256" key="9">
    <source>
        <dbReference type="ARBA" id="ARBA00022741"/>
    </source>
</evidence>
<keyword evidence="11 19" id="KW-0067">ATP-binding</keyword>
<dbReference type="CDD" id="cd01098">
    <property type="entry name" value="PAN_AP_plant"/>
    <property type="match status" value="1"/>
</dbReference>
<feature type="transmembrane region" description="Helical" evidence="22">
    <location>
        <begin position="432"/>
        <end position="454"/>
    </location>
</feature>
<dbReference type="PROSITE" id="PS50927">
    <property type="entry name" value="BULB_LECTIN"/>
    <property type="match status" value="1"/>
</dbReference>
<feature type="binding site" evidence="20">
    <location>
        <position position="525"/>
    </location>
    <ligand>
        <name>ATP</name>
        <dbReference type="ChEBI" id="CHEBI:30616"/>
    </ligand>
</feature>
<comment type="catalytic activity">
    <reaction evidence="17 19">
        <text>L-threonyl-[protein] + ATP = O-phospho-L-threonyl-[protein] + ADP + H(+)</text>
        <dbReference type="Rhea" id="RHEA:46608"/>
        <dbReference type="Rhea" id="RHEA-COMP:11060"/>
        <dbReference type="Rhea" id="RHEA-COMP:11605"/>
        <dbReference type="ChEBI" id="CHEBI:15378"/>
        <dbReference type="ChEBI" id="CHEBI:30013"/>
        <dbReference type="ChEBI" id="CHEBI:30616"/>
        <dbReference type="ChEBI" id="CHEBI:61977"/>
        <dbReference type="ChEBI" id="CHEBI:456216"/>
        <dbReference type="EC" id="2.7.11.1"/>
    </reaction>
</comment>
<feature type="domain" description="Bulb-type lectin" evidence="25">
    <location>
        <begin position="39"/>
        <end position="155"/>
    </location>
</feature>
<organism evidence="27 28">
    <name type="scientific">Stephania cephalantha</name>
    <dbReference type="NCBI Taxonomy" id="152367"/>
    <lineage>
        <taxon>Eukaryota</taxon>
        <taxon>Viridiplantae</taxon>
        <taxon>Streptophyta</taxon>
        <taxon>Embryophyta</taxon>
        <taxon>Tracheophyta</taxon>
        <taxon>Spermatophyta</taxon>
        <taxon>Magnoliopsida</taxon>
        <taxon>Ranunculales</taxon>
        <taxon>Menispermaceae</taxon>
        <taxon>Menispermoideae</taxon>
        <taxon>Cissampelideae</taxon>
        <taxon>Stephania</taxon>
    </lineage>
</organism>
<comment type="similarity">
    <text evidence="19">Belongs to the protein kinase superfamily. Ser/Thr protein kinase family.</text>
</comment>
<evidence type="ECO:0000256" key="11">
    <source>
        <dbReference type="ARBA" id="ARBA00022840"/>
    </source>
</evidence>
<dbReference type="SUPFAM" id="SSF51110">
    <property type="entry name" value="alpha-D-mannose-specific plant lectins"/>
    <property type="match status" value="1"/>
</dbReference>
<dbReference type="PROSITE" id="PS00108">
    <property type="entry name" value="PROTEIN_KINASE_ST"/>
    <property type="match status" value="1"/>
</dbReference>
<feature type="domain" description="Protein kinase" evidence="24">
    <location>
        <begin position="497"/>
        <end position="777"/>
    </location>
</feature>
<dbReference type="PROSITE" id="PS50948">
    <property type="entry name" value="PAN"/>
    <property type="match status" value="1"/>
</dbReference>
<evidence type="ECO:0000256" key="16">
    <source>
        <dbReference type="ARBA" id="ARBA00023180"/>
    </source>
</evidence>
<keyword evidence="28" id="KW-1185">Reference proteome</keyword>
<dbReference type="Gene3D" id="2.90.10.10">
    <property type="entry name" value="Bulb-type lectin domain"/>
    <property type="match status" value="1"/>
</dbReference>
<dbReference type="InterPro" id="IPR036426">
    <property type="entry name" value="Bulb-type_lectin_dom_sf"/>
</dbReference>
<evidence type="ECO:0000256" key="22">
    <source>
        <dbReference type="SAM" id="Phobius"/>
    </source>
</evidence>
<protein>
    <recommendedName>
        <fullName evidence="19">Receptor-like serine/threonine-protein kinase</fullName>
        <ecNumber evidence="19">2.7.11.1</ecNumber>
    </recommendedName>
</protein>
<evidence type="ECO:0000256" key="14">
    <source>
        <dbReference type="ARBA" id="ARBA00023157"/>
    </source>
</evidence>
<feature type="signal peptide" evidence="23">
    <location>
        <begin position="1"/>
        <end position="27"/>
    </location>
</feature>
<keyword evidence="9 19" id="KW-0547">Nucleotide-binding</keyword>
<comment type="subcellular location">
    <subcellularLocation>
        <location evidence="1">Membrane</location>
        <topology evidence="1">Single-pass type I membrane protein</topology>
    </subcellularLocation>
</comment>
<dbReference type="CDD" id="cd14066">
    <property type="entry name" value="STKc_IRAK"/>
    <property type="match status" value="1"/>
</dbReference>
<evidence type="ECO:0000256" key="17">
    <source>
        <dbReference type="ARBA" id="ARBA00047899"/>
    </source>
</evidence>
<evidence type="ECO:0000256" key="20">
    <source>
        <dbReference type="PROSITE-ProRule" id="PRU10141"/>
    </source>
</evidence>
<dbReference type="Gene3D" id="3.50.4.10">
    <property type="entry name" value="Hepatocyte Growth Factor"/>
    <property type="match status" value="1"/>
</dbReference>
<evidence type="ECO:0000256" key="2">
    <source>
        <dbReference type="ARBA" id="ARBA00022527"/>
    </source>
</evidence>
<dbReference type="GO" id="GO:0016020">
    <property type="term" value="C:membrane"/>
    <property type="evidence" value="ECO:0007669"/>
    <property type="project" value="UniProtKB-SubCell"/>
</dbReference>
<keyword evidence="7 23" id="KW-0732">Signal</keyword>
<feature type="domain" description="Apple" evidence="26">
    <location>
        <begin position="326"/>
        <end position="410"/>
    </location>
</feature>
<evidence type="ECO:0000313" key="27">
    <source>
        <dbReference type="EMBL" id="KAK9100714.1"/>
    </source>
</evidence>
<keyword evidence="15" id="KW-0675">Receptor</keyword>
<dbReference type="SUPFAM" id="SSF56112">
    <property type="entry name" value="Protein kinase-like (PK-like)"/>
    <property type="match status" value="1"/>
</dbReference>
<evidence type="ECO:0000256" key="8">
    <source>
        <dbReference type="ARBA" id="ARBA00022734"/>
    </source>
</evidence>
<reference evidence="27 28" key="1">
    <citation type="submission" date="2024-01" db="EMBL/GenBank/DDBJ databases">
        <title>Genome assemblies of Stephania.</title>
        <authorList>
            <person name="Yang L."/>
        </authorList>
    </citation>
    <scope>NUCLEOTIDE SEQUENCE [LARGE SCALE GENOMIC DNA]</scope>
    <source>
        <strain evidence="27">JXDWG</strain>
        <tissue evidence="27">Leaf</tissue>
    </source>
</reference>
<comment type="caution">
    <text evidence="27">The sequence shown here is derived from an EMBL/GenBank/DDBJ whole genome shotgun (WGS) entry which is preliminary data.</text>
</comment>
<evidence type="ECO:0000256" key="6">
    <source>
        <dbReference type="ARBA" id="ARBA00022692"/>
    </source>
</evidence>
<keyword evidence="10 19" id="KW-0418">Kinase</keyword>
<dbReference type="InterPro" id="IPR011009">
    <property type="entry name" value="Kinase-like_dom_sf"/>
</dbReference>
<dbReference type="GO" id="GO:0004674">
    <property type="term" value="F:protein serine/threonine kinase activity"/>
    <property type="evidence" value="ECO:0007669"/>
    <property type="project" value="UniProtKB-KW"/>
</dbReference>
<evidence type="ECO:0000256" key="7">
    <source>
        <dbReference type="ARBA" id="ARBA00022729"/>
    </source>
</evidence>
<dbReference type="InterPro" id="IPR024171">
    <property type="entry name" value="SRK-like_kinase"/>
</dbReference>
<dbReference type="EC" id="2.7.11.1" evidence="19"/>
<dbReference type="PANTHER" id="PTHR47976">
    <property type="entry name" value="G-TYPE LECTIN S-RECEPTOR-LIKE SERINE/THREONINE-PROTEIN KINASE SD2-5"/>
    <property type="match status" value="1"/>
</dbReference>
<dbReference type="AlphaFoldDB" id="A0AAP0EWM9"/>
<evidence type="ECO:0000256" key="23">
    <source>
        <dbReference type="SAM" id="SignalP"/>
    </source>
</evidence>
<evidence type="ECO:0000256" key="3">
    <source>
        <dbReference type="ARBA" id="ARBA00022536"/>
    </source>
</evidence>
<dbReference type="EMBL" id="JBBNAG010000010">
    <property type="protein sequence ID" value="KAK9100714.1"/>
    <property type="molecule type" value="Genomic_DNA"/>
</dbReference>
<keyword evidence="13 22" id="KW-0472">Membrane</keyword>
<dbReference type="Pfam" id="PF00069">
    <property type="entry name" value="Pkinase"/>
    <property type="match status" value="1"/>
</dbReference>